<dbReference type="AlphaFoldDB" id="A0A226DTL0"/>
<comment type="caution">
    <text evidence="2">The sequence shown here is derived from an EMBL/GenBank/DDBJ whole genome shotgun (WGS) entry which is preliminary data.</text>
</comment>
<keyword evidence="3" id="KW-1185">Reference proteome</keyword>
<evidence type="ECO:0000256" key="1">
    <source>
        <dbReference type="SAM" id="Phobius"/>
    </source>
</evidence>
<dbReference type="EMBL" id="LNIX01000011">
    <property type="protein sequence ID" value="OXA48543.1"/>
    <property type="molecule type" value="Genomic_DNA"/>
</dbReference>
<feature type="transmembrane region" description="Helical" evidence="1">
    <location>
        <begin position="230"/>
        <end position="249"/>
    </location>
</feature>
<organism evidence="2 3">
    <name type="scientific">Folsomia candida</name>
    <name type="common">Springtail</name>
    <dbReference type="NCBI Taxonomy" id="158441"/>
    <lineage>
        <taxon>Eukaryota</taxon>
        <taxon>Metazoa</taxon>
        <taxon>Ecdysozoa</taxon>
        <taxon>Arthropoda</taxon>
        <taxon>Hexapoda</taxon>
        <taxon>Collembola</taxon>
        <taxon>Entomobryomorpha</taxon>
        <taxon>Isotomoidea</taxon>
        <taxon>Isotomidae</taxon>
        <taxon>Proisotominae</taxon>
        <taxon>Folsomia</taxon>
    </lineage>
</organism>
<keyword evidence="1" id="KW-0812">Transmembrane</keyword>
<protein>
    <submittedName>
        <fullName evidence="2">Uncharacterized protein</fullName>
    </submittedName>
</protein>
<name>A0A226DTL0_FOLCA</name>
<evidence type="ECO:0000313" key="3">
    <source>
        <dbReference type="Proteomes" id="UP000198287"/>
    </source>
</evidence>
<feature type="transmembrane region" description="Helical" evidence="1">
    <location>
        <begin position="189"/>
        <end position="209"/>
    </location>
</feature>
<reference evidence="2 3" key="1">
    <citation type="submission" date="2015-12" db="EMBL/GenBank/DDBJ databases">
        <title>The genome of Folsomia candida.</title>
        <authorList>
            <person name="Faddeeva A."/>
            <person name="Derks M.F."/>
            <person name="Anvar Y."/>
            <person name="Smit S."/>
            <person name="Van Straalen N."/>
            <person name="Roelofs D."/>
        </authorList>
    </citation>
    <scope>NUCLEOTIDE SEQUENCE [LARGE SCALE GENOMIC DNA]</scope>
    <source>
        <strain evidence="2 3">VU population</strain>
        <tissue evidence="2">Whole body</tissue>
    </source>
</reference>
<proteinExistence type="predicted"/>
<accession>A0A226DTL0</accession>
<gene>
    <name evidence="2" type="ORF">Fcan01_16195</name>
</gene>
<keyword evidence="1" id="KW-1133">Transmembrane helix</keyword>
<keyword evidence="1" id="KW-0472">Membrane</keyword>
<sequence>MYRTGLREAVIVTIRTTNDFVTRIEYHNAYHMTGIYSSQRWYRIDCRPTDDCFMLIKSVGRNVSERNKYFWSSSVHKDTKIMRINDVLSTVDLGKVRASRNGHLEIANLLTFNGFISYWILQDVIPYNITHVGWASHSFPPVQKPPSHHIAHRITYISLGPQRFSYVTCYEVQPINSGHLYALVTPFDWATWACIVISFLLCLVICLFITAKNGLFNIDGMAMGDSFSGVRMLIAIRVILVGTVLSNWYTTIFTMEMIVPVTYVSTWNNLVQDVEGLQVMIPFSLLDEIEIDTSNMSDISRHAYFFNNVMQRLVGLSGGQGNKRQLSAYVKLAKNTVNFLRSYLGIGTDGRSYGNGTYNKQLAMGMNAPYDRNTFKKSPVQPISHREPNLLLKSLSTCGKVAFIDTKDNIAELTPFLNDNKRRIKYLRGDDDILFSVPRGWQILSVRYNYGLKRLKVMITSGILSHWEMLYSFQNHRKGFTHYAN</sequence>
<dbReference type="Proteomes" id="UP000198287">
    <property type="component" value="Unassembled WGS sequence"/>
</dbReference>
<evidence type="ECO:0000313" key="2">
    <source>
        <dbReference type="EMBL" id="OXA48543.1"/>
    </source>
</evidence>